<protein>
    <recommendedName>
        <fullName evidence="17">Cytochrome P450</fullName>
    </recommendedName>
</protein>
<evidence type="ECO:0008006" key="17">
    <source>
        <dbReference type="Google" id="ProtNLM"/>
    </source>
</evidence>
<dbReference type="InterPro" id="IPR051103">
    <property type="entry name" value="Plant_metabolite_P450s"/>
</dbReference>
<evidence type="ECO:0000256" key="1">
    <source>
        <dbReference type="ARBA" id="ARBA00001971"/>
    </source>
</evidence>
<dbReference type="AlphaFoldDB" id="A0ABC8JXU0"/>
<comment type="subcellular location">
    <subcellularLocation>
        <location evidence="2">Membrane</location>
        <topology evidence="2">Single-pass membrane protein</topology>
    </subcellularLocation>
</comment>
<keyword evidence="16" id="KW-1185">Reference proteome</keyword>
<dbReference type="InterPro" id="IPR001128">
    <property type="entry name" value="Cyt_P450"/>
</dbReference>
<comment type="similarity">
    <text evidence="3 13">Belongs to the cytochrome P450 family.</text>
</comment>
<keyword evidence="10 13" id="KW-0503">Monooxygenase</keyword>
<keyword evidence="11 14" id="KW-0472">Membrane</keyword>
<comment type="cofactor">
    <cofactor evidence="1 12">
        <name>heme</name>
        <dbReference type="ChEBI" id="CHEBI:30413"/>
    </cofactor>
</comment>
<dbReference type="InterPro" id="IPR036396">
    <property type="entry name" value="Cyt_P450_sf"/>
</dbReference>
<dbReference type="Proteomes" id="UP001642260">
    <property type="component" value="Unassembled WGS sequence"/>
</dbReference>
<evidence type="ECO:0000256" key="11">
    <source>
        <dbReference type="ARBA" id="ARBA00023136"/>
    </source>
</evidence>
<keyword evidence="8 13" id="KW-0560">Oxidoreductase</keyword>
<keyword evidence="7 14" id="KW-1133">Transmembrane helix</keyword>
<keyword evidence="6 12" id="KW-0479">Metal-binding</keyword>
<evidence type="ECO:0000256" key="12">
    <source>
        <dbReference type="PIRSR" id="PIRSR602401-1"/>
    </source>
</evidence>
<dbReference type="EMBL" id="CAKOAT010135155">
    <property type="protein sequence ID" value="CAH8337462.1"/>
    <property type="molecule type" value="Genomic_DNA"/>
</dbReference>
<dbReference type="FunFam" id="1.10.630.10:FF:000019">
    <property type="entry name" value="Cytochrome P450 family protein"/>
    <property type="match status" value="1"/>
</dbReference>
<dbReference type="PRINTS" id="PR00463">
    <property type="entry name" value="EP450I"/>
</dbReference>
<evidence type="ECO:0000256" key="6">
    <source>
        <dbReference type="ARBA" id="ARBA00022723"/>
    </source>
</evidence>
<dbReference type="PANTHER" id="PTHR24298">
    <property type="entry name" value="FLAVONOID 3'-MONOOXYGENASE-RELATED"/>
    <property type="match status" value="1"/>
</dbReference>
<dbReference type="PANTHER" id="PTHR24298:SF541">
    <property type="entry name" value="CYTOCHROME P450 705A20-RELATED"/>
    <property type="match status" value="1"/>
</dbReference>
<dbReference type="InterPro" id="IPR017972">
    <property type="entry name" value="Cyt_P450_CS"/>
</dbReference>
<evidence type="ECO:0000256" key="3">
    <source>
        <dbReference type="ARBA" id="ARBA00010617"/>
    </source>
</evidence>
<evidence type="ECO:0000256" key="9">
    <source>
        <dbReference type="ARBA" id="ARBA00023004"/>
    </source>
</evidence>
<evidence type="ECO:0000256" key="10">
    <source>
        <dbReference type="ARBA" id="ARBA00023033"/>
    </source>
</evidence>
<dbReference type="CDD" id="cd20655">
    <property type="entry name" value="CYP93"/>
    <property type="match status" value="1"/>
</dbReference>
<sequence>MINFEFQNLFILFLLSFFSLLCFLVFFFKKQKVDLESPPSPPSLPIIGHLHLFLSPLIHKCFQKISSKYGPYLHLRIFHLPIVLVSSASVANEIFKAHDVNISSRGLPPLDESLFFGATGFFSAPHGDYWKYMKKLLITKLLGPHAIEQSRAVRAEELERFYFRLLDKARKKECLEIRKEAMMFTNNSTCKMILGRTCSEEDGEAERVWGLITESISSTKKVLFTTLLRKPLEKLGITLFKEEIMGISGRYEKVLEKFLVEHENVAEKHHHQGMDLMDVLLEAKGDEDAEYKITRDHIKALFVELFLGGTDTSKQTIQWTMAEIINNPSTIVRMREEIDSVVGKSRLIQETDLPNLPYLQAVVKEGLRLYPPVPVFGRRLQEGCMMGGFYVSEKTTLVVNGYAVMRDSEYWEYPNDFKPERFLASSRSEQEDATKEKVLKYLPFGSGRRGCPGSNLAYIFLGTAIGMMIQCFDWQIEGDKVNMEETLSGMVLTMAHPLKCTPIPRELPIINGT</sequence>
<evidence type="ECO:0000313" key="15">
    <source>
        <dbReference type="EMBL" id="CAH8337462.1"/>
    </source>
</evidence>
<evidence type="ECO:0000256" key="14">
    <source>
        <dbReference type="SAM" id="Phobius"/>
    </source>
</evidence>
<keyword evidence="4 12" id="KW-0349">Heme</keyword>
<dbReference type="Gene3D" id="1.10.630.10">
    <property type="entry name" value="Cytochrome P450"/>
    <property type="match status" value="1"/>
</dbReference>
<evidence type="ECO:0000256" key="13">
    <source>
        <dbReference type="RuleBase" id="RU000461"/>
    </source>
</evidence>
<name>A0ABC8JXU0_ERUVS</name>
<evidence type="ECO:0000256" key="7">
    <source>
        <dbReference type="ARBA" id="ARBA00022989"/>
    </source>
</evidence>
<keyword evidence="5 14" id="KW-0812">Transmembrane</keyword>
<dbReference type="Pfam" id="PF00067">
    <property type="entry name" value="p450"/>
    <property type="match status" value="1"/>
</dbReference>
<dbReference type="PRINTS" id="PR00385">
    <property type="entry name" value="P450"/>
</dbReference>
<evidence type="ECO:0000313" key="16">
    <source>
        <dbReference type="Proteomes" id="UP001642260"/>
    </source>
</evidence>
<dbReference type="GO" id="GO:0004497">
    <property type="term" value="F:monooxygenase activity"/>
    <property type="evidence" value="ECO:0007669"/>
    <property type="project" value="UniProtKB-KW"/>
</dbReference>
<accession>A0ABC8JXU0</accession>
<feature type="binding site" description="axial binding residue" evidence="12">
    <location>
        <position position="451"/>
    </location>
    <ligand>
        <name>heme</name>
        <dbReference type="ChEBI" id="CHEBI:30413"/>
    </ligand>
    <ligandPart>
        <name>Fe</name>
        <dbReference type="ChEBI" id="CHEBI:18248"/>
    </ligandPart>
</feature>
<evidence type="ECO:0000256" key="8">
    <source>
        <dbReference type="ARBA" id="ARBA00023002"/>
    </source>
</evidence>
<dbReference type="InterPro" id="IPR002401">
    <property type="entry name" value="Cyt_P450_E_grp-I"/>
</dbReference>
<evidence type="ECO:0000256" key="2">
    <source>
        <dbReference type="ARBA" id="ARBA00004167"/>
    </source>
</evidence>
<evidence type="ECO:0000256" key="4">
    <source>
        <dbReference type="ARBA" id="ARBA00022617"/>
    </source>
</evidence>
<dbReference type="PROSITE" id="PS00086">
    <property type="entry name" value="CYTOCHROME_P450"/>
    <property type="match status" value="1"/>
</dbReference>
<dbReference type="SUPFAM" id="SSF48264">
    <property type="entry name" value="Cytochrome P450"/>
    <property type="match status" value="1"/>
</dbReference>
<reference evidence="15 16" key="1">
    <citation type="submission" date="2022-03" db="EMBL/GenBank/DDBJ databases">
        <authorList>
            <person name="Macdonald S."/>
            <person name="Ahmed S."/>
            <person name="Newling K."/>
        </authorList>
    </citation>
    <scope>NUCLEOTIDE SEQUENCE [LARGE SCALE GENOMIC DNA]</scope>
</reference>
<evidence type="ECO:0000256" key="5">
    <source>
        <dbReference type="ARBA" id="ARBA00022692"/>
    </source>
</evidence>
<dbReference type="GO" id="GO:0016020">
    <property type="term" value="C:membrane"/>
    <property type="evidence" value="ECO:0007669"/>
    <property type="project" value="UniProtKB-SubCell"/>
</dbReference>
<dbReference type="GO" id="GO:0046872">
    <property type="term" value="F:metal ion binding"/>
    <property type="evidence" value="ECO:0007669"/>
    <property type="project" value="UniProtKB-KW"/>
</dbReference>
<proteinExistence type="inferred from homology"/>
<organism evidence="15 16">
    <name type="scientific">Eruca vesicaria subsp. sativa</name>
    <name type="common">Garden rocket</name>
    <name type="synonym">Eruca sativa</name>
    <dbReference type="NCBI Taxonomy" id="29727"/>
    <lineage>
        <taxon>Eukaryota</taxon>
        <taxon>Viridiplantae</taxon>
        <taxon>Streptophyta</taxon>
        <taxon>Embryophyta</taxon>
        <taxon>Tracheophyta</taxon>
        <taxon>Spermatophyta</taxon>
        <taxon>Magnoliopsida</taxon>
        <taxon>eudicotyledons</taxon>
        <taxon>Gunneridae</taxon>
        <taxon>Pentapetalae</taxon>
        <taxon>rosids</taxon>
        <taxon>malvids</taxon>
        <taxon>Brassicales</taxon>
        <taxon>Brassicaceae</taxon>
        <taxon>Brassiceae</taxon>
        <taxon>Eruca</taxon>
    </lineage>
</organism>
<gene>
    <name evidence="15" type="ORF">ERUC_LOCUS14479</name>
</gene>
<feature type="transmembrane region" description="Helical" evidence="14">
    <location>
        <begin position="6"/>
        <end position="28"/>
    </location>
</feature>
<keyword evidence="9 12" id="KW-0408">Iron</keyword>
<comment type="caution">
    <text evidence="15">The sequence shown here is derived from an EMBL/GenBank/DDBJ whole genome shotgun (WGS) entry which is preliminary data.</text>
</comment>